<evidence type="ECO:0000313" key="3">
    <source>
        <dbReference type="RefSeq" id="XP_022944360.1"/>
    </source>
</evidence>
<dbReference type="GeneID" id="111448825"/>
<reference evidence="3" key="1">
    <citation type="submission" date="2025-08" db="UniProtKB">
        <authorList>
            <consortium name="RefSeq"/>
        </authorList>
    </citation>
    <scope>IDENTIFICATION</scope>
    <source>
        <tissue evidence="3">Young leaves</tissue>
    </source>
</reference>
<comment type="similarity">
    <text evidence="1">Belongs to the ARG7 family.</text>
</comment>
<dbReference type="GO" id="GO:0009733">
    <property type="term" value="P:response to auxin"/>
    <property type="evidence" value="ECO:0007669"/>
    <property type="project" value="InterPro"/>
</dbReference>
<dbReference type="AlphaFoldDB" id="A0A6J1FYM0"/>
<accession>A0A6J1FYM0</accession>
<dbReference type="InterPro" id="IPR003676">
    <property type="entry name" value="SAUR_fam"/>
</dbReference>
<dbReference type="KEGG" id="cmos:111448825"/>
<protein>
    <submittedName>
        <fullName evidence="3">Auxin-responsive protein SAUR21-like</fullName>
    </submittedName>
</protein>
<dbReference type="PANTHER" id="PTHR31929">
    <property type="entry name" value="SAUR-LIKE AUXIN-RESPONSIVE PROTEIN FAMILY-RELATED"/>
    <property type="match status" value="1"/>
</dbReference>
<proteinExistence type="inferred from homology"/>
<dbReference type="Proteomes" id="UP000504609">
    <property type="component" value="Unplaced"/>
</dbReference>
<keyword evidence="2" id="KW-1185">Reference proteome</keyword>
<evidence type="ECO:0000313" key="2">
    <source>
        <dbReference type="Proteomes" id="UP000504609"/>
    </source>
</evidence>
<gene>
    <name evidence="3" type="primary">LOC111448825</name>
</gene>
<name>A0A6J1FYM0_CUCMO</name>
<evidence type="ECO:0000256" key="1">
    <source>
        <dbReference type="ARBA" id="ARBA00006974"/>
    </source>
</evidence>
<dbReference type="Pfam" id="PF02519">
    <property type="entry name" value="Auxin_inducible"/>
    <property type="match status" value="1"/>
</dbReference>
<sequence>MGIRLLSILLGAAKQILKMQSVSVVCQSNVPKGHIPVYVGETERKRFFVPISYLSHPSFVDLLDRAEEEFGFSQPTGGLTIPCKEEAFIDVTSRLHTS</sequence>
<dbReference type="RefSeq" id="XP_022944360.1">
    <property type="nucleotide sequence ID" value="XM_023088592.1"/>
</dbReference>
<organism evidence="2 3">
    <name type="scientific">Cucurbita moschata</name>
    <name type="common">Winter crookneck squash</name>
    <name type="synonym">Cucurbita pepo var. moschata</name>
    <dbReference type="NCBI Taxonomy" id="3662"/>
    <lineage>
        <taxon>Eukaryota</taxon>
        <taxon>Viridiplantae</taxon>
        <taxon>Streptophyta</taxon>
        <taxon>Embryophyta</taxon>
        <taxon>Tracheophyta</taxon>
        <taxon>Spermatophyta</taxon>
        <taxon>Magnoliopsida</taxon>
        <taxon>eudicotyledons</taxon>
        <taxon>Gunneridae</taxon>
        <taxon>Pentapetalae</taxon>
        <taxon>rosids</taxon>
        <taxon>fabids</taxon>
        <taxon>Cucurbitales</taxon>
        <taxon>Cucurbitaceae</taxon>
        <taxon>Cucurbiteae</taxon>
        <taxon>Cucurbita</taxon>
    </lineage>
</organism>